<dbReference type="GO" id="GO:0007155">
    <property type="term" value="P:cell adhesion"/>
    <property type="evidence" value="ECO:0007669"/>
    <property type="project" value="InterPro"/>
</dbReference>
<dbReference type="InterPro" id="IPR000259">
    <property type="entry name" value="Adhesion_dom_fimbrial"/>
</dbReference>
<feature type="domain" description="Fimbrial-type adhesion" evidence="2">
    <location>
        <begin position="41"/>
        <end position="188"/>
    </location>
</feature>
<evidence type="ECO:0000313" key="4">
    <source>
        <dbReference type="Proteomes" id="UP000255129"/>
    </source>
</evidence>
<proteinExistence type="predicted"/>
<sequence length="192" mass="20846">MFIAGKLTKQLMCKIYILFFISVSYFGVIKNSQAAEMQVIGNVIKGTCVVSVDKMEVQFKPIFIPNVKEDINDKTFLKPFSLRYTCSEFDLSTGSAPYLMKVAASTGTSVDPSNKIYPTTNNTKAAFVLRKCDSSKANCNIVDINGGGVIPFQVTANASLESHFEVSVVQLGTSRPTPGELVAAVDITLLQP</sequence>
<gene>
    <name evidence="3" type="ORF">NCTC12026_00647</name>
</gene>
<reference evidence="3 4" key="1">
    <citation type="submission" date="2018-06" db="EMBL/GenBank/DDBJ databases">
        <authorList>
            <consortium name="Pathogen Informatics"/>
            <person name="Doyle S."/>
        </authorList>
    </citation>
    <scope>NUCLEOTIDE SEQUENCE [LARGE SCALE GENOMIC DNA]</scope>
    <source>
        <strain evidence="3 4">NCTC12026</strain>
    </source>
</reference>
<evidence type="ECO:0000259" key="2">
    <source>
        <dbReference type="Pfam" id="PF00419"/>
    </source>
</evidence>
<feature type="transmembrane region" description="Helical" evidence="1">
    <location>
        <begin position="12"/>
        <end position="29"/>
    </location>
</feature>
<dbReference type="Pfam" id="PF00419">
    <property type="entry name" value="Fimbrial"/>
    <property type="match status" value="1"/>
</dbReference>
<dbReference type="AlphaFoldDB" id="A0A379FZY9"/>
<dbReference type="Gene3D" id="2.60.40.1090">
    <property type="entry name" value="Fimbrial-type adhesion domain"/>
    <property type="match status" value="1"/>
</dbReference>
<accession>A0A379FZY9</accession>
<keyword evidence="1" id="KW-1133">Transmembrane helix</keyword>
<dbReference type="RefSeq" id="WP_112836049.1">
    <property type="nucleotide sequence ID" value="NZ_JAOXBK010000409.1"/>
</dbReference>
<protein>
    <submittedName>
        <fullName evidence="3">P pilus assembly protein, pilin FimA</fullName>
    </submittedName>
</protein>
<dbReference type="InterPro" id="IPR008966">
    <property type="entry name" value="Adhesion_dom_sf"/>
</dbReference>
<dbReference type="GO" id="GO:0009289">
    <property type="term" value="C:pilus"/>
    <property type="evidence" value="ECO:0007669"/>
    <property type="project" value="InterPro"/>
</dbReference>
<dbReference type="OrthoDB" id="6457789at2"/>
<keyword evidence="1" id="KW-0812">Transmembrane</keyword>
<dbReference type="SUPFAM" id="SSF49401">
    <property type="entry name" value="Bacterial adhesins"/>
    <property type="match status" value="1"/>
</dbReference>
<keyword evidence="1" id="KW-0472">Membrane</keyword>
<evidence type="ECO:0000256" key="1">
    <source>
        <dbReference type="SAM" id="Phobius"/>
    </source>
</evidence>
<evidence type="ECO:0000313" key="3">
    <source>
        <dbReference type="EMBL" id="SUC34310.1"/>
    </source>
</evidence>
<dbReference type="EMBL" id="UGUA01000002">
    <property type="protein sequence ID" value="SUC34310.1"/>
    <property type="molecule type" value="Genomic_DNA"/>
</dbReference>
<name>A0A379FZY9_9GAMM</name>
<dbReference type="Proteomes" id="UP000255129">
    <property type="component" value="Unassembled WGS sequence"/>
</dbReference>
<organism evidence="3 4">
    <name type="scientific">Providencia rustigianii</name>
    <dbReference type="NCBI Taxonomy" id="158850"/>
    <lineage>
        <taxon>Bacteria</taxon>
        <taxon>Pseudomonadati</taxon>
        <taxon>Pseudomonadota</taxon>
        <taxon>Gammaproteobacteria</taxon>
        <taxon>Enterobacterales</taxon>
        <taxon>Morganellaceae</taxon>
        <taxon>Providencia</taxon>
    </lineage>
</organism>
<dbReference type="InterPro" id="IPR036937">
    <property type="entry name" value="Adhesion_dom_fimbrial_sf"/>
</dbReference>